<proteinExistence type="predicted"/>
<feature type="domain" description="At1g61320/AtMIF1 LRR" evidence="2">
    <location>
        <begin position="180"/>
        <end position="260"/>
    </location>
</feature>
<evidence type="ECO:0000259" key="2">
    <source>
        <dbReference type="Pfam" id="PF23622"/>
    </source>
</evidence>
<evidence type="ECO:0000259" key="1">
    <source>
        <dbReference type="Pfam" id="PF00646"/>
    </source>
</evidence>
<feature type="domain" description="At1g61320/AtMIF1 LRR" evidence="2">
    <location>
        <begin position="279"/>
        <end position="358"/>
    </location>
</feature>
<protein>
    <recommendedName>
        <fullName evidence="5">F-box domain-containing protein</fullName>
    </recommendedName>
</protein>
<dbReference type="Pfam" id="PF23622">
    <property type="entry name" value="LRR_At1g61320_AtMIF1"/>
    <property type="match status" value="2"/>
</dbReference>
<reference evidence="3 4" key="1">
    <citation type="submission" date="2024-08" db="EMBL/GenBank/DDBJ databases">
        <title>Insights into the chromosomal genome structure of Flemingia macrophylla.</title>
        <authorList>
            <person name="Ding Y."/>
            <person name="Zhao Y."/>
            <person name="Bi W."/>
            <person name="Wu M."/>
            <person name="Zhao G."/>
            <person name="Gong Y."/>
            <person name="Li W."/>
            <person name="Zhang P."/>
        </authorList>
    </citation>
    <scope>NUCLEOTIDE SEQUENCE [LARGE SCALE GENOMIC DNA]</scope>
    <source>
        <strain evidence="3">DYQJB</strain>
        <tissue evidence="3">Leaf</tissue>
    </source>
</reference>
<dbReference type="InterPro" id="IPR055357">
    <property type="entry name" value="LRR_At1g61320_AtMIF1"/>
</dbReference>
<dbReference type="InterPro" id="IPR053772">
    <property type="entry name" value="At1g61320/At1g61330-like"/>
</dbReference>
<dbReference type="AlphaFoldDB" id="A0ABD1MR70"/>
<dbReference type="Gene3D" id="1.20.1280.50">
    <property type="match status" value="1"/>
</dbReference>
<keyword evidence="4" id="KW-1185">Reference proteome</keyword>
<dbReference type="InterPro" id="IPR036047">
    <property type="entry name" value="F-box-like_dom_sf"/>
</dbReference>
<organism evidence="3 4">
    <name type="scientific">Flemingia macrophylla</name>
    <dbReference type="NCBI Taxonomy" id="520843"/>
    <lineage>
        <taxon>Eukaryota</taxon>
        <taxon>Viridiplantae</taxon>
        <taxon>Streptophyta</taxon>
        <taxon>Embryophyta</taxon>
        <taxon>Tracheophyta</taxon>
        <taxon>Spermatophyta</taxon>
        <taxon>Magnoliopsida</taxon>
        <taxon>eudicotyledons</taxon>
        <taxon>Gunneridae</taxon>
        <taxon>Pentapetalae</taxon>
        <taxon>rosids</taxon>
        <taxon>fabids</taxon>
        <taxon>Fabales</taxon>
        <taxon>Fabaceae</taxon>
        <taxon>Papilionoideae</taxon>
        <taxon>50 kb inversion clade</taxon>
        <taxon>NPAAA clade</taxon>
        <taxon>indigoferoid/millettioid clade</taxon>
        <taxon>Phaseoleae</taxon>
        <taxon>Flemingia</taxon>
    </lineage>
</organism>
<dbReference type="Proteomes" id="UP001603857">
    <property type="component" value="Unassembled WGS sequence"/>
</dbReference>
<dbReference type="Pfam" id="PF00646">
    <property type="entry name" value="F-box"/>
    <property type="match status" value="1"/>
</dbReference>
<comment type="caution">
    <text evidence="3">The sequence shown here is derived from an EMBL/GenBank/DDBJ whole genome shotgun (WGS) entry which is preliminary data.</text>
</comment>
<dbReference type="SUPFAM" id="SSF81383">
    <property type="entry name" value="F-box domain"/>
    <property type="match status" value="1"/>
</dbReference>
<evidence type="ECO:0000313" key="4">
    <source>
        <dbReference type="Proteomes" id="UP001603857"/>
    </source>
</evidence>
<dbReference type="SUPFAM" id="SSF52058">
    <property type="entry name" value="L domain-like"/>
    <property type="match status" value="1"/>
</dbReference>
<dbReference type="InterPro" id="IPR001810">
    <property type="entry name" value="F-box_dom"/>
</dbReference>
<dbReference type="EMBL" id="JBGMDY010000004">
    <property type="protein sequence ID" value="KAL2337998.1"/>
    <property type="molecule type" value="Genomic_DNA"/>
</dbReference>
<dbReference type="Gene3D" id="3.80.10.10">
    <property type="entry name" value="Ribonuclease Inhibitor"/>
    <property type="match status" value="1"/>
</dbReference>
<dbReference type="InterPro" id="IPR032675">
    <property type="entry name" value="LRR_dom_sf"/>
</dbReference>
<evidence type="ECO:0008006" key="5">
    <source>
        <dbReference type="Google" id="ProtNLM"/>
    </source>
</evidence>
<accession>A0ABD1MR70</accession>
<dbReference type="PANTHER" id="PTHR34145:SF28">
    <property type="entry name" value="F-BOX DOMAIN-CONTAINING PROTEIN"/>
    <property type="match status" value="1"/>
</dbReference>
<feature type="domain" description="F-box" evidence="1">
    <location>
        <begin position="21"/>
        <end position="59"/>
    </location>
</feature>
<sequence>MEIMESGKTHRVEASITADRISTLSEHIIHELFDRLTMQDVIRISCLSKTWKAFCVSFPYLNIDHQCFNNLSYDQFKNFMYHKVRDMSIKEDNLVIHKFRLRMPYKYVKEAAKEIEDCIRLVSKTSTIKDFDFEIMQEECTFVAEGYWYELFNHIYNAKTLVMLRLFGLIVMLPSNRDIKFSHLKILRLEKISVKCESAISWFFTNCPLITETRLVKCYGLKDLKVRGNLSHLKFLEVGFCSLLESVEIQAPKLEKLVLSEIKRRRGDDFHMDLSIDSETSENLRELTLCNSSIRGIAFTRLFSGCSSVESLVLDRCMNFFKIRIASQKLRKLVMKRCFDLLVTDIEAPNLTSFIFCHYLPFGSYVEYCNDALTQYCEEISQVQECMVDFTQVLWSKNIWFSLWFNKFKDSAGQKLVIYPQDKFPCDVVVLEDWSSMTEISLMSQISEEARRTIITTMSFVDLSEYVFGDFGKQLKTVIAISSTDKSILYEVLKSKPKIACKQCSSTVISKEVETCSSSTLWSLFSRIDATLKATLLSVTPKEGYP</sequence>
<name>A0ABD1MR70_9FABA</name>
<evidence type="ECO:0000313" key="3">
    <source>
        <dbReference type="EMBL" id="KAL2337998.1"/>
    </source>
</evidence>
<dbReference type="PANTHER" id="PTHR34145">
    <property type="entry name" value="OS02G0105600 PROTEIN"/>
    <property type="match status" value="1"/>
</dbReference>
<gene>
    <name evidence="3" type="ORF">Fmac_012444</name>
</gene>